<name>A0A813LBR6_POLGL</name>
<dbReference type="AlphaFoldDB" id="A0A813LBR6"/>
<evidence type="ECO:0000313" key="2">
    <source>
        <dbReference type="EMBL" id="CAE8728395.1"/>
    </source>
</evidence>
<evidence type="ECO:0000313" key="3">
    <source>
        <dbReference type="Proteomes" id="UP000626109"/>
    </source>
</evidence>
<proteinExistence type="predicted"/>
<dbReference type="Proteomes" id="UP000626109">
    <property type="component" value="Unassembled WGS sequence"/>
</dbReference>
<organism evidence="2 3">
    <name type="scientific">Polarella glacialis</name>
    <name type="common">Dinoflagellate</name>
    <dbReference type="NCBI Taxonomy" id="89957"/>
    <lineage>
        <taxon>Eukaryota</taxon>
        <taxon>Sar</taxon>
        <taxon>Alveolata</taxon>
        <taxon>Dinophyceae</taxon>
        <taxon>Suessiales</taxon>
        <taxon>Suessiaceae</taxon>
        <taxon>Polarella</taxon>
    </lineage>
</organism>
<gene>
    <name evidence="2" type="ORF">PGLA2088_LOCUS45101</name>
</gene>
<reference evidence="2" key="1">
    <citation type="submission" date="2021-02" db="EMBL/GenBank/DDBJ databases">
        <authorList>
            <person name="Dougan E. K."/>
            <person name="Rhodes N."/>
            <person name="Thang M."/>
            <person name="Chan C."/>
        </authorList>
    </citation>
    <scope>NUCLEOTIDE SEQUENCE</scope>
</reference>
<protein>
    <submittedName>
        <fullName evidence="2">Uncharacterized protein</fullName>
    </submittedName>
</protein>
<evidence type="ECO:0000256" key="1">
    <source>
        <dbReference type="SAM" id="MobiDB-lite"/>
    </source>
</evidence>
<comment type="caution">
    <text evidence="2">The sequence shown here is derived from an EMBL/GenBank/DDBJ whole genome shotgun (WGS) entry which is preliminary data.</text>
</comment>
<sequence length="273" mass="29922">MAPKGAKRKSSGSSPGLDVPKTPKTKGGDPDSWTPPGISLMDALPWRKPSMDWFHASVTPAGGIEKFMTANFGTEETWKDFCLWMDGSFPCSPDVQYGTNADLDAPGGGPLLLRPYMLHWRHDLGLKGLIDDDVGFVLFQMVLAEGFRTNADLPGVEKLSVNRIRDVFLESQHTPMDFFPEKGEILCGGLGFQKGWTRSIICMLVLACFKMNNLVDLLSDDFKGSFVINNRNNNSNNNSTNAVTRRLRCAGLEPFCTAAVATIYISGPTVHSV</sequence>
<dbReference type="EMBL" id="CAJNNW010035544">
    <property type="protein sequence ID" value="CAE8728395.1"/>
    <property type="molecule type" value="Genomic_DNA"/>
</dbReference>
<feature type="compositionally biased region" description="Basic residues" evidence="1">
    <location>
        <begin position="1"/>
        <end position="10"/>
    </location>
</feature>
<accession>A0A813LBR6</accession>
<feature type="region of interest" description="Disordered" evidence="1">
    <location>
        <begin position="1"/>
        <end position="38"/>
    </location>
</feature>